<dbReference type="PANTHER" id="PTHR30627">
    <property type="entry name" value="PEPTIDOGLYCAN D,D-TRANSPEPTIDASE"/>
    <property type="match status" value="1"/>
</dbReference>
<feature type="domain" description="PASTA" evidence="5">
    <location>
        <begin position="649"/>
        <end position="705"/>
    </location>
</feature>
<dbReference type="Gene3D" id="3.40.710.10">
    <property type="entry name" value="DD-peptidase/beta-lactamase superfamily"/>
    <property type="match status" value="1"/>
</dbReference>
<protein>
    <submittedName>
        <fullName evidence="6">Transpeptidase family protein</fullName>
    </submittedName>
</protein>
<dbReference type="InterPro" id="IPR005543">
    <property type="entry name" value="PASTA_dom"/>
</dbReference>
<dbReference type="GO" id="GO:0008658">
    <property type="term" value="F:penicillin binding"/>
    <property type="evidence" value="ECO:0007669"/>
    <property type="project" value="InterPro"/>
</dbReference>
<gene>
    <name evidence="6" type="ORF">IPP15_05225</name>
</gene>
<dbReference type="SUPFAM" id="SSF56519">
    <property type="entry name" value="Penicillin binding protein dimerisation domain"/>
    <property type="match status" value="1"/>
</dbReference>
<dbReference type="Pfam" id="PF03793">
    <property type="entry name" value="PASTA"/>
    <property type="match status" value="1"/>
</dbReference>
<name>A0A9D7STL5_9BACT</name>
<sequence length="705" mass="78215">MKEVKKELLIRVYIVALAMVAVAALLFYRVAKISIVEGDHWRSMGDSLYLKYIPIVADRGDILAADGSLMTTSLPFYDLHMDFKAEGLHENIFRANVDSLAYYLSRNVNTSMSRTQMRDWLIQKRRSGDRYALLAKGVSIRELEHIKTFPIFRLGKNKGGLIIDPQHVRVKPFKLLASRVLGLDRDNAQSIGLERTFDGYLKGEEGQRLVQRVTGGAWIPVNDLSDLEGQRGSDIVTTINPEIQDIAEYALLDGMEKSQGSKGTAIVMDVESGAILAMANLGAQGGGYDEDYNYAVGFSSEPGSTFKLASVMALLEDDGADLDTPVDLNGGTKKFAGQTMHDSKEHGIHASTLREAFEKSSNVGIAQLVQDYYGHDGKAGQFAKRIREMHLNEPTGIELDGEGAPMMKNPAVKEDHWSGTTLPWMATGYECRLTPLQILRLYNAVANDGKMMKPYIVSEITREGRVIKRFHPEVVDRSIVSSGTIEKAHELLRGVVEEGTAKAYKPDYYMFCGKTGTARTDYYDPNSPRKSYMASFVGYFPEDKPKFSCIVMVYDPTQGGFYGAEAALPVFKKIADRCMGINRDLLPKTMLADTLATMAGVRLAGWSQKDELNEIVDELSLDTHVDGQGDWARLAGGEEMEMEVKNILDKNMIPELYGMGIRDAIYLLENRGIHVQYQGVGRVRSQSIHSGQPIIRGTTIHLTLG</sequence>
<feature type="transmembrane region" description="Helical" evidence="4">
    <location>
        <begin position="12"/>
        <end position="31"/>
    </location>
</feature>
<dbReference type="InterPro" id="IPR005311">
    <property type="entry name" value="PBP_dimer"/>
</dbReference>
<dbReference type="InterPro" id="IPR036138">
    <property type="entry name" value="PBP_dimer_sf"/>
</dbReference>
<evidence type="ECO:0000256" key="3">
    <source>
        <dbReference type="ARBA" id="ARBA00023136"/>
    </source>
</evidence>
<accession>A0A9D7STL5</accession>
<evidence type="ECO:0000313" key="6">
    <source>
        <dbReference type="EMBL" id="MBK9981816.1"/>
    </source>
</evidence>
<dbReference type="GO" id="GO:0004180">
    <property type="term" value="F:carboxypeptidase activity"/>
    <property type="evidence" value="ECO:0007669"/>
    <property type="project" value="UniProtKB-KW"/>
</dbReference>
<keyword evidence="2" id="KW-0645">Protease</keyword>
<organism evidence="6 7">
    <name type="scientific">Candidatus Opimibacter skivensis</name>
    <dbReference type="NCBI Taxonomy" id="2982028"/>
    <lineage>
        <taxon>Bacteria</taxon>
        <taxon>Pseudomonadati</taxon>
        <taxon>Bacteroidota</taxon>
        <taxon>Saprospiria</taxon>
        <taxon>Saprospirales</taxon>
        <taxon>Saprospiraceae</taxon>
        <taxon>Candidatus Opimibacter</taxon>
    </lineage>
</organism>
<keyword evidence="2" id="KW-0121">Carboxypeptidase</keyword>
<evidence type="ECO:0000256" key="4">
    <source>
        <dbReference type="SAM" id="Phobius"/>
    </source>
</evidence>
<evidence type="ECO:0000259" key="5">
    <source>
        <dbReference type="PROSITE" id="PS51178"/>
    </source>
</evidence>
<dbReference type="SUPFAM" id="SSF56601">
    <property type="entry name" value="beta-lactamase/transpeptidase-like"/>
    <property type="match status" value="1"/>
</dbReference>
<dbReference type="Gene3D" id="3.90.1310.10">
    <property type="entry name" value="Penicillin-binding protein 2a (Domain 2)"/>
    <property type="match status" value="1"/>
</dbReference>
<comment type="subcellular location">
    <subcellularLocation>
        <location evidence="1">Membrane</location>
    </subcellularLocation>
</comment>
<dbReference type="Gene3D" id="3.30.450.330">
    <property type="match status" value="1"/>
</dbReference>
<keyword evidence="3 4" id="KW-0472">Membrane</keyword>
<evidence type="ECO:0000313" key="7">
    <source>
        <dbReference type="Proteomes" id="UP000808337"/>
    </source>
</evidence>
<dbReference type="InterPro" id="IPR050515">
    <property type="entry name" value="Beta-lactam/transpept"/>
</dbReference>
<keyword evidence="4" id="KW-0812">Transmembrane</keyword>
<dbReference type="GO" id="GO:0005886">
    <property type="term" value="C:plasma membrane"/>
    <property type="evidence" value="ECO:0007669"/>
    <property type="project" value="TreeGrafter"/>
</dbReference>
<dbReference type="Pfam" id="PF00905">
    <property type="entry name" value="Transpeptidase"/>
    <property type="match status" value="1"/>
</dbReference>
<evidence type="ECO:0000256" key="2">
    <source>
        <dbReference type="ARBA" id="ARBA00022645"/>
    </source>
</evidence>
<dbReference type="Pfam" id="PF03717">
    <property type="entry name" value="PBP_dimer"/>
    <property type="match status" value="1"/>
</dbReference>
<proteinExistence type="predicted"/>
<dbReference type="PROSITE" id="PS51178">
    <property type="entry name" value="PASTA"/>
    <property type="match status" value="1"/>
</dbReference>
<evidence type="ECO:0000256" key="1">
    <source>
        <dbReference type="ARBA" id="ARBA00004370"/>
    </source>
</evidence>
<dbReference type="AlphaFoldDB" id="A0A9D7STL5"/>
<dbReference type="InterPro" id="IPR012338">
    <property type="entry name" value="Beta-lactam/transpept-like"/>
</dbReference>
<keyword evidence="2" id="KW-0378">Hydrolase</keyword>
<dbReference type="CDD" id="cd06575">
    <property type="entry name" value="PASTA_Pbp2x-like_2"/>
    <property type="match status" value="1"/>
</dbReference>
<dbReference type="InterPro" id="IPR001460">
    <property type="entry name" value="PCN-bd_Tpept"/>
</dbReference>
<dbReference type="PANTHER" id="PTHR30627:SF1">
    <property type="entry name" value="PEPTIDOGLYCAN D,D-TRANSPEPTIDASE FTSI"/>
    <property type="match status" value="1"/>
</dbReference>
<dbReference type="SUPFAM" id="SSF54184">
    <property type="entry name" value="Penicillin-binding protein 2x (pbp-2x), c-terminal domain"/>
    <property type="match status" value="1"/>
</dbReference>
<keyword evidence="4" id="KW-1133">Transmembrane helix</keyword>
<dbReference type="Proteomes" id="UP000808337">
    <property type="component" value="Unassembled WGS sequence"/>
</dbReference>
<dbReference type="GO" id="GO:0071555">
    <property type="term" value="P:cell wall organization"/>
    <property type="evidence" value="ECO:0007669"/>
    <property type="project" value="TreeGrafter"/>
</dbReference>
<comment type="caution">
    <text evidence="6">The sequence shown here is derived from an EMBL/GenBank/DDBJ whole genome shotgun (WGS) entry which is preliminary data.</text>
</comment>
<dbReference type="EMBL" id="JADKGY010000001">
    <property type="protein sequence ID" value="MBK9981816.1"/>
    <property type="molecule type" value="Genomic_DNA"/>
</dbReference>
<reference evidence="6 7" key="1">
    <citation type="submission" date="2020-10" db="EMBL/GenBank/DDBJ databases">
        <title>Connecting structure to function with the recovery of over 1000 high-quality activated sludge metagenome-assembled genomes encoding full-length rRNA genes using long-read sequencing.</title>
        <authorList>
            <person name="Singleton C.M."/>
            <person name="Petriglieri F."/>
            <person name="Kristensen J.M."/>
            <person name="Kirkegaard R.H."/>
            <person name="Michaelsen T.Y."/>
            <person name="Andersen M.H."/>
            <person name="Karst S.M."/>
            <person name="Dueholm M.S."/>
            <person name="Nielsen P.H."/>
            <person name="Albertsen M."/>
        </authorList>
    </citation>
    <scope>NUCLEOTIDE SEQUENCE [LARGE SCALE GENOMIC DNA]</scope>
    <source>
        <strain evidence="6">Ribe_18-Q3-R11-54_MAXAC.273</strain>
    </source>
</reference>